<evidence type="ECO:0008006" key="3">
    <source>
        <dbReference type="Google" id="ProtNLM"/>
    </source>
</evidence>
<name>A0AAD6S9Q9_9AGAR</name>
<reference evidence="1" key="1">
    <citation type="submission" date="2023-03" db="EMBL/GenBank/DDBJ databases">
        <title>Massive genome expansion in bonnet fungi (Mycena s.s.) driven by repeated elements and novel gene families across ecological guilds.</title>
        <authorList>
            <consortium name="Lawrence Berkeley National Laboratory"/>
            <person name="Harder C.B."/>
            <person name="Miyauchi S."/>
            <person name="Viragh M."/>
            <person name="Kuo A."/>
            <person name="Thoen E."/>
            <person name="Andreopoulos B."/>
            <person name="Lu D."/>
            <person name="Skrede I."/>
            <person name="Drula E."/>
            <person name="Henrissat B."/>
            <person name="Morin E."/>
            <person name="Kohler A."/>
            <person name="Barry K."/>
            <person name="LaButti K."/>
            <person name="Morin E."/>
            <person name="Salamov A."/>
            <person name="Lipzen A."/>
            <person name="Mereny Z."/>
            <person name="Hegedus B."/>
            <person name="Baldrian P."/>
            <person name="Stursova M."/>
            <person name="Weitz H."/>
            <person name="Taylor A."/>
            <person name="Grigoriev I.V."/>
            <person name="Nagy L.G."/>
            <person name="Martin F."/>
            <person name="Kauserud H."/>
        </authorList>
    </citation>
    <scope>NUCLEOTIDE SEQUENCE</scope>
    <source>
        <strain evidence="1">CBHHK200</strain>
    </source>
</reference>
<gene>
    <name evidence="1" type="ORF">C8F04DRAFT_189925</name>
</gene>
<dbReference type="EMBL" id="JARJCM010000191">
    <property type="protein sequence ID" value="KAJ7023267.1"/>
    <property type="molecule type" value="Genomic_DNA"/>
</dbReference>
<accession>A0AAD6S9Q9</accession>
<proteinExistence type="predicted"/>
<evidence type="ECO:0000313" key="2">
    <source>
        <dbReference type="Proteomes" id="UP001218188"/>
    </source>
</evidence>
<evidence type="ECO:0000313" key="1">
    <source>
        <dbReference type="EMBL" id="KAJ7023267.1"/>
    </source>
</evidence>
<organism evidence="1 2">
    <name type="scientific">Mycena alexandri</name>
    <dbReference type="NCBI Taxonomy" id="1745969"/>
    <lineage>
        <taxon>Eukaryota</taxon>
        <taxon>Fungi</taxon>
        <taxon>Dikarya</taxon>
        <taxon>Basidiomycota</taxon>
        <taxon>Agaricomycotina</taxon>
        <taxon>Agaricomycetes</taxon>
        <taxon>Agaricomycetidae</taxon>
        <taxon>Agaricales</taxon>
        <taxon>Marasmiineae</taxon>
        <taxon>Mycenaceae</taxon>
        <taxon>Mycena</taxon>
    </lineage>
</organism>
<dbReference type="Proteomes" id="UP001218188">
    <property type="component" value="Unassembled WGS sequence"/>
</dbReference>
<comment type="caution">
    <text evidence="1">The sequence shown here is derived from an EMBL/GenBank/DDBJ whole genome shotgun (WGS) entry which is preliminary data.</text>
</comment>
<keyword evidence="2" id="KW-1185">Reference proteome</keyword>
<dbReference type="AlphaFoldDB" id="A0AAD6S9Q9"/>
<protein>
    <recommendedName>
        <fullName evidence="3">F-box domain-containing protein</fullName>
    </recommendedName>
</protein>
<sequence length="374" mass="41772">MPSIPQELINAIVSHLPMASLKTCSLVDPTLRGPCQRILLRSISLKCWLSSWPEPPNLDAALGLLEESPHVAPYITHLTIRLQLPICAHLSALQLILRKLDNVTWCMVDGYYRRLEWTSLLTFGLSAALAEFLGRESLRTLHLRRIRGFPAAIFRRTAPRLSLEDVEIAESVQDPIVPPGRAIDDLALGRGTDDLYPLLASSQFHSQTASLRRLSISPHNDKCVALILSVAASLQELQFQDKGLESRSTLMLPPLPALKSIEFLIGFPGRRTPPVLDTINSILTSGTSPNLENITLSFSWYGLTHSPSPDAKSLAALDSALASHPNAPAIHWRMNFRLMDFKSAKQLSELAERVRREMWNAKKMERLVVEEYQE</sequence>